<keyword evidence="3" id="KW-1185">Reference proteome</keyword>
<proteinExistence type="predicted"/>
<dbReference type="InterPro" id="IPR012337">
    <property type="entry name" value="RNaseH-like_sf"/>
</dbReference>
<evidence type="ECO:0000313" key="3">
    <source>
        <dbReference type="Proteomes" id="UP001580430"/>
    </source>
</evidence>
<dbReference type="PANTHER" id="PTHR34614">
    <property type="match status" value="1"/>
</dbReference>
<comment type="caution">
    <text evidence="2">The sequence shown here is derived from an EMBL/GenBank/DDBJ whole genome shotgun (WGS) entry which is preliminary data.</text>
</comment>
<feature type="domain" description="Transposase IS4-like" evidence="1">
    <location>
        <begin position="230"/>
        <end position="498"/>
    </location>
</feature>
<organism evidence="2 3">
    <name type="scientific">Paenibacillus medicaginis</name>
    <dbReference type="NCBI Taxonomy" id="1470560"/>
    <lineage>
        <taxon>Bacteria</taxon>
        <taxon>Bacillati</taxon>
        <taxon>Bacillota</taxon>
        <taxon>Bacilli</taxon>
        <taxon>Bacillales</taxon>
        <taxon>Paenibacillaceae</taxon>
        <taxon>Paenibacillus</taxon>
    </lineage>
</organism>
<gene>
    <name evidence="2" type="ORF">ACE5LO_27630</name>
</gene>
<accession>A0ABV5C9C7</accession>
<name>A0ABV5C9C7_9BACL</name>
<protein>
    <submittedName>
        <fullName evidence="2">IS1634 family transposase</fullName>
    </submittedName>
</protein>
<dbReference type="SUPFAM" id="SSF53098">
    <property type="entry name" value="Ribonuclease H-like"/>
    <property type="match status" value="1"/>
</dbReference>
<evidence type="ECO:0000313" key="2">
    <source>
        <dbReference type="EMBL" id="MFB5764130.1"/>
    </source>
</evidence>
<dbReference type="Pfam" id="PF01609">
    <property type="entry name" value="DDE_Tnp_1"/>
    <property type="match status" value="1"/>
</dbReference>
<dbReference type="InterPro" id="IPR002559">
    <property type="entry name" value="Transposase_11"/>
</dbReference>
<dbReference type="Proteomes" id="UP001580430">
    <property type="component" value="Unassembled WGS sequence"/>
</dbReference>
<dbReference type="EMBL" id="JBHIRY010000070">
    <property type="protein sequence ID" value="MFB5764130.1"/>
    <property type="molecule type" value="Genomic_DNA"/>
</dbReference>
<evidence type="ECO:0000259" key="1">
    <source>
        <dbReference type="Pfam" id="PF01609"/>
    </source>
</evidence>
<dbReference type="InterPro" id="IPR047654">
    <property type="entry name" value="IS1634_transpos"/>
</dbReference>
<dbReference type="NCBIfam" id="NF033559">
    <property type="entry name" value="transpos_IS1634"/>
    <property type="match status" value="1"/>
</dbReference>
<reference evidence="2 3" key="1">
    <citation type="submission" date="2024-09" db="EMBL/GenBank/DDBJ databases">
        <title>Paenibacillus zeirhizospherea sp. nov., isolated from surface of the maize (Zea mays) roots in a horticulture field, Hungary.</title>
        <authorList>
            <person name="Marton D."/>
            <person name="Farkas M."/>
            <person name="Bedics A."/>
            <person name="Toth E."/>
            <person name="Tancsics A."/>
            <person name="Boka K."/>
            <person name="Marati G."/>
            <person name="Kriszt B."/>
            <person name="Cserhati M."/>
        </authorList>
    </citation>
    <scope>NUCLEOTIDE SEQUENCE [LARGE SCALE GENOMIC DNA]</scope>
    <source>
        <strain evidence="2 3">JCM 18446</strain>
    </source>
</reference>
<dbReference type="PANTHER" id="PTHR34614:SF2">
    <property type="entry name" value="TRANSPOSASE IS4-LIKE DOMAIN-CONTAINING PROTEIN"/>
    <property type="match status" value="1"/>
</dbReference>
<dbReference type="RefSeq" id="WP_375523122.1">
    <property type="nucleotide sequence ID" value="NZ_JBHIRY010000070.1"/>
</dbReference>
<sequence length="572" mass="66527">MNLRKAFNTKTGRTYLSIVHSYRDKVTKKPKAKTIESLGYLDVLEKQYDDPIAFFEEKVRQMNQQQESDKSAITFRIRSDERVPMDTTHRKNFGYAALSKIYHELGIHTFLINRQRHTQHQFDANQIMKLLVFSRLLYPASKKKTHENKDTYFENTHFTLDDIYRCLSFFSKHKDAIQLWLHERIQQQYDRNTSLVYYDVTNYYFEIDEADALRKKGVSKEHRPDPIVQMGLFMDTDGIPITYGLYPGNMLDKQTLIPMLWEIQKKFSLGRTIVVADKGMTTGDNIWYILSAKNGYVLSYSIRGADQKFKDYVLDPSGYSAIGEDFRIKSRLCPRVIQVTTTTGKKMKKSVDEKQVIFFSEKYAAKAREERAQAVEKARSLIRHPAAYNKATSYGAAKYVKNLTFDAKTGEILEDAKLSLQFDEEKLRQEEALDGYYAIITSEYKESDMRIVEIYRGLWKIEESFKVTKSDLESRPVYLSTQEHIEAHFLTCFVTLVLARLLERRLNGKYSITTLAESLRKASCSHIQENYYLFDYYDEVLADVGRELGIDFGKKCMSLGEIKKILGAVKKG</sequence>